<dbReference type="Gene3D" id="3.40.50.720">
    <property type="entry name" value="NAD(P)-binding Rossmann-like Domain"/>
    <property type="match status" value="1"/>
</dbReference>
<dbReference type="InterPro" id="IPR036291">
    <property type="entry name" value="NAD(P)-bd_dom_sf"/>
</dbReference>
<evidence type="ECO:0000313" key="2">
    <source>
        <dbReference type="Proteomes" id="UP000315095"/>
    </source>
</evidence>
<evidence type="ECO:0000313" key="1">
    <source>
        <dbReference type="EMBL" id="GCE82389.1"/>
    </source>
</evidence>
<proteinExistence type="predicted"/>
<reference evidence="2" key="1">
    <citation type="submission" date="2017-01" db="EMBL/GenBank/DDBJ databases">
        <title>Komagataeibacter sp. MSKU9 whole genome sequencing project.</title>
        <authorList>
            <person name="Matsutani M."/>
            <person name="Naloka K."/>
            <person name="Theeragool G."/>
            <person name="Yakushi T."/>
            <person name="Matsushita K."/>
        </authorList>
    </citation>
    <scope>NUCLEOTIDE SEQUENCE [LARGE SCALE GENOMIC DNA]</scope>
    <source>
        <strain evidence="2">MSKU9</strain>
    </source>
</reference>
<sequence length="68" mass="7009">MSADPLFSLAGRRAPVTGASRGIGQTLARGPGRYGTKIVLNGHNPERLAAARAGLEQEGQDAVTAHLT</sequence>
<accession>A0A4P5NLN0</accession>
<dbReference type="InterPro" id="IPR002347">
    <property type="entry name" value="SDR_fam"/>
</dbReference>
<dbReference type="AlphaFoldDB" id="A0A4P5NLN0"/>
<keyword evidence="2" id="KW-1185">Reference proteome</keyword>
<dbReference type="Pfam" id="PF00106">
    <property type="entry name" value="adh_short"/>
    <property type="match status" value="1"/>
</dbReference>
<name>A0A4P5NLN0_9PROT</name>
<organism evidence="1 2">
    <name type="scientific">Komagataeibacter diospyri</name>
    <dbReference type="NCBI Taxonomy" id="1932662"/>
    <lineage>
        <taxon>Bacteria</taxon>
        <taxon>Pseudomonadati</taxon>
        <taxon>Pseudomonadota</taxon>
        <taxon>Alphaproteobacteria</taxon>
        <taxon>Acetobacterales</taxon>
        <taxon>Acetobacteraceae</taxon>
        <taxon>Komagataeibacter</taxon>
    </lineage>
</organism>
<dbReference type="EMBL" id="BDLU01000014">
    <property type="protein sequence ID" value="GCE82389.1"/>
    <property type="molecule type" value="Genomic_DNA"/>
</dbReference>
<protein>
    <submittedName>
        <fullName evidence="1">Uncharacterized protein</fullName>
    </submittedName>
</protein>
<dbReference type="Proteomes" id="UP000315095">
    <property type="component" value="Unassembled WGS sequence"/>
</dbReference>
<dbReference type="SUPFAM" id="SSF51735">
    <property type="entry name" value="NAD(P)-binding Rossmann-fold domains"/>
    <property type="match status" value="1"/>
</dbReference>
<comment type="caution">
    <text evidence="1">The sequence shown here is derived from an EMBL/GenBank/DDBJ whole genome shotgun (WGS) entry which is preliminary data.</text>
</comment>
<gene>
    <name evidence="1" type="ORF">MSKU9_0530</name>
</gene>